<feature type="region of interest" description="Disordered" evidence="1">
    <location>
        <begin position="1"/>
        <end position="46"/>
    </location>
</feature>
<evidence type="ECO:0000256" key="1">
    <source>
        <dbReference type="SAM" id="MobiDB-lite"/>
    </source>
</evidence>
<organism evidence="4">
    <name type="scientific">Echinostoma caproni</name>
    <dbReference type="NCBI Taxonomy" id="27848"/>
    <lineage>
        <taxon>Eukaryota</taxon>
        <taxon>Metazoa</taxon>
        <taxon>Spiralia</taxon>
        <taxon>Lophotrochozoa</taxon>
        <taxon>Platyhelminthes</taxon>
        <taxon>Trematoda</taxon>
        <taxon>Digenea</taxon>
        <taxon>Plagiorchiida</taxon>
        <taxon>Echinostomata</taxon>
        <taxon>Echinostomatoidea</taxon>
        <taxon>Echinostomatidae</taxon>
        <taxon>Echinostoma</taxon>
    </lineage>
</organism>
<dbReference type="WBParaSite" id="ECPE_0000602801-mRNA-1">
    <property type="protein sequence ID" value="ECPE_0000602801-mRNA-1"/>
    <property type="gene ID" value="ECPE_0000602801"/>
</dbReference>
<evidence type="ECO:0000313" key="3">
    <source>
        <dbReference type="Proteomes" id="UP000272942"/>
    </source>
</evidence>
<keyword evidence="3" id="KW-1185">Reference proteome</keyword>
<evidence type="ECO:0000313" key="2">
    <source>
        <dbReference type="EMBL" id="VDP77169.1"/>
    </source>
</evidence>
<gene>
    <name evidence="2" type="ORF">ECPE_LOCUS6015</name>
</gene>
<accession>A0A183AGD0</accession>
<reference evidence="2 3" key="2">
    <citation type="submission" date="2018-11" db="EMBL/GenBank/DDBJ databases">
        <authorList>
            <consortium name="Pathogen Informatics"/>
        </authorList>
    </citation>
    <scope>NUCLEOTIDE SEQUENCE [LARGE SCALE GENOMIC DNA]</scope>
    <source>
        <strain evidence="2 3">Egypt</strain>
    </source>
</reference>
<evidence type="ECO:0000313" key="4">
    <source>
        <dbReference type="WBParaSite" id="ECPE_0000602801-mRNA-1"/>
    </source>
</evidence>
<feature type="compositionally biased region" description="Low complexity" evidence="1">
    <location>
        <begin position="112"/>
        <end position="126"/>
    </location>
</feature>
<dbReference type="EMBL" id="UZAN01042935">
    <property type="protein sequence ID" value="VDP77169.1"/>
    <property type="molecule type" value="Genomic_DNA"/>
</dbReference>
<sequence length="832" mass="93926">MPLGSYSRSWRRYEALQGTNDSGQRRQNGGATGTRSGEETLIISRETQDLSAAIQSISQASGNSHNAEISDPEFAKTSTCIPDTLFNNSVKSYQPEVRSPDESGDRVSLSPQQEQQQQQQQGQEQQVKQNATTDNGLGLSRFAWSALSNDVDAWIGEVSEYREQTLSAYELTERLGARTTRLKSWIQTTQSTLADIPSAKGIEADECIALLSQLKAIRLEIASKVEPVIKLVDEAETLLETVEDMANSLPSSKSSDGEVTGMPTLGSHYEIQPHMFGPLCEARLIRKTHSYLLDEVTRKAMGLYSELIRTGHLAWVTNDCQKSIEDHNCEALFSEDSLAQNSSPDEEDNGVSHYVATKPVSQAIRVRQLEIQRLELDAMGPVLGAVAQRVQVDDQSDKDDVEKLLKSLHETQSLQQNLIHTTRARCLREQEKLDQLHRLDGALRNQASWLSLQAKQMDRLADPRGITVKSVQAGLARFEETCSQLTNNCLDRLVQLVQLAYGPITPTMTSHEDVIRVVTSLLSAAVSVPLSGSVRPSSSSGVVHYHPGGLRKLIREQVSIYRRTLEARNRWSRHLRNIANYESQMNRFHLLLEEISASLVRIYRPSKLVPRCTEQLKEVQNVLVRLREYESSVTEMIEYLPHLKPLCQSNEWSRVVATGRSMKHRFDCLIRRATERKRMLKQAYKEDLQFDTAYNRLVRLFETELLGPCVSDGNLENEANSTASRPAYVSVTDSERSQFWSTLRWGTNLRERCTLADPERAVLEEMLDRLRELWNRCVHLKSERCNCLQRGGGRQTYLIFSLFGFCLHNKVLHTVTLIFDPEPETSASGVEH</sequence>
<reference evidence="4" key="1">
    <citation type="submission" date="2016-06" db="UniProtKB">
        <authorList>
            <consortium name="WormBaseParasite"/>
        </authorList>
    </citation>
    <scope>IDENTIFICATION</scope>
</reference>
<proteinExistence type="predicted"/>
<dbReference type="AlphaFoldDB" id="A0A183AGD0"/>
<name>A0A183AGD0_9TREM</name>
<dbReference type="Proteomes" id="UP000272942">
    <property type="component" value="Unassembled WGS sequence"/>
</dbReference>
<feature type="compositionally biased region" description="Polar residues" evidence="1">
    <location>
        <begin position="17"/>
        <end position="35"/>
    </location>
</feature>
<protein>
    <submittedName>
        <fullName evidence="4">Titin</fullName>
    </submittedName>
</protein>
<feature type="region of interest" description="Disordered" evidence="1">
    <location>
        <begin position="91"/>
        <end position="131"/>
    </location>
</feature>
<dbReference type="OrthoDB" id="6282654at2759"/>